<sequence length="291" mass="32794">MTGGHPGPTERSSTFNHHASPQNLPGNRHHHFHVLSGYPCLTFNGRDTGNLAKFLKRKIQVVERNIQEHSMQDCFRLPGPKVIRLEPHRLGCHDASDFAASSYTNRIFHIALFLLAKTLAPMLRLLIASSMISLLTPIFTSTTEVKIFNNFYNIRVLLGLVYHLPTSKGLLAWVSPLGDGIAAYCWRSHDTLNSTFLSLPPSSSVLISPTLSFYLYLSQTLPFSLFNSAFLFLSISFSFSLSRFLFSFFSLFLFLSLSFLPFFSFFSLFSLSLFPSISLFLFSLKNVDLAI</sequence>
<protein>
    <submittedName>
        <fullName evidence="3">Uncharacterized protein</fullName>
    </submittedName>
</protein>
<organism evidence="3 4">
    <name type="scientific">Acanthosepion pharaonis</name>
    <name type="common">Pharaoh cuttlefish</name>
    <name type="synonym">Sepia pharaonis</name>
    <dbReference type="NCBI Taxonomy" id="158019"/>
    <lineage>
        <taxon>Eukaryota</taxon>
        <taxon>Metazoa</taxon>
        <taxon>Spiralia</taxon>
        <taxon>Lophotrochozoa</taxon>
        <taxon>Mollusca</taxon>
        <taxon>Cephalopoda</taxon>
        <taxon>Coleoidea</taxon>
        <taxon>Decapodiformes</taxon>
        <taxon>Sepiida</taxon>
        <taxon>Sepiina</taxon>
        <taxon>Sepiidae</taxon>
        <taxon>Acanthosepion</taxon>
    </lineage>
</organism>
<keyword evidence="2" id="KW-1133">Transmembrane helix</keyword>
<evidence type="ECO:0000313" key="4">
    <source>
        <dbReference type="Proteomes" id="UP000597762"/>
    </source>
</evidence>
<feature type="region of interest" description="Disordered" evidence="1">
    <location>
        <begin position="1"/>
        <end position="28"/>
    </location>
</feature>
<keyword evidence="2" id="KW-0472">Membrane</keyword>
<evidence type="ECO:0000313" key="3">
    <source>
        <dbReference type="EMBL" id="CAE1269912.1"/>
    </source>
</evidence>
<accession>A0A812CN05</accession>
<dbReference type="AlphaFoldDB" id="A0A812CN05"/>
<feature type="transmembrane region" description="Helical" evidence="2">
    <location>
        <begin position="229"/>
        <end position="253"/>
    </location>
</feature>
<feature type="transmembrane region" description="Helical" evidence="2">
    <location>
        <begin position="196"/>
        <end position="217"/>
    </location>
</feature>
<keyword evidence="4" id="KW-1185">Reference proteome</keyword>
<name>A0A812CN05_ACAPH</name>
<keyword evidence="2" id="KW-0812">Transmembrane</keyword>
<feature type="transmembrane region" description="Helical" evidence="2">
    <location>
        <begin position="259"/>
        <end position="282"/>
    </location>
</feature>
<evidence type="ECO:0000256" key="2">
    <source>
        <dbReference type="SAM" id="Phobius"/>
    </source>
</evidence>
<dbReference type="Proteomes" id="UP000597762">
    <property type="component" value="Unassembled WGS sequence"/>
</dbReference>
<feature type="compositionally biased region" description="Polar residues" evidence="1">
    <location>
        <begin position="10"/>
        <end position="25"/>
    </location>
</feature>
<gene>
    <name evidence="3" type="ORF">SPHA_36809</name>
</gene>
<reference evidence="3" key="1">
    <citation type="submission" date="2021-01" db="EMBL/GenBank/DDBJ databases">
        <authorList>
            <person name="Li R."/>
            <person name="Bekaert M."/>
        </authorList>
    </citation>
    <scope>NUCLEOTIDE SEQUENCE</scope>
    <source>
        <strain evidence="3">Farmed</strain>
    </source>
</reference>
<proteinExistence type="predicted"/>
<dbReference type="EMBL" id="CAHIKZ030001618">
    <property type="protein sequence ID" value="CAE1269912.1"/>
    <property type="molecule type" value="Genomic_DNA"/>
</dbReference>
<evidence type="ECO:0000256" key="1">
    <source>
        <dbReference type="SAM" id="MobiDB-lite"/>
    </source>
</evidence>
<comment type="caution">
    <text evidence="3">The sequence shown here is derived from an EMBL/GenBank/DDBJ whole genome shotgun (WGS) entry which is preliminary data.</text>
</comment>